<gene>
    <name evidence="2" type="ORF">ZIOFF_019944</name>
</gene>
<comment type="similarity">
    <text evidence="1">Belongs to the ARG7 family.</text>
</comment>
<dbReference type="PANTHER" id="PTHR31374:SF6">
    <property type="entry name" value="OS04G0608300 PROTEIN"/>
    <property type="match status" value="1"/>
</dbReference>
<proteinExistence type="inferred from homology"/>
<dbReference type="OrthoDB" id="670661at2759"/>
<reference evidence="2 3" key="1">
    <citation type="submission" date="2020-08" db="EMBL/GenBank/DDBJ databases">
        <title>Plant Genome Project.</title>
        <authorList>
            <person name="Zhang R.-G."/>
        </authorList>
    </citation>
    <scope>NUCLEOTIDE SEQUENCE [LARGE SCALE GENOMIC DNA]</scope>
    <source>
        <tissue evidence="2">Rhizome</tissue>
    </source>
</reference>
<accession>A0A8J5H827</accession>
<evidence type="ECO:0000313" key="2">
    <source>
        <dbReference type="EMBL" id="KAG6522789.1"/>
    </source>
</evidence>
<evidence type="ECO:0000313" key="3">
    <source>
        <dbReference type="Proteomes" id="UP000734854"/>
    </source>
</evidence>
<sequence length="107" mass="12066">MVKLQQILKKWKNIAVGTQSFSDNAAAVVPKGYLALSVGEEMRRFVIPTEYLHHRAFAALLEKAEEEFGFGQEGVLRIPGEVAAFESVLRAVEEKKKKKKIDIHNKN</sequence>
<dbReference type="PANTHER" id="PTHR31374">
    <property type="entry name" value="AUXIN-INDUCED PROTEIN-LIKE-RELATED"/>
    <property type="match status" value="1"/>
</dbReference>
<protein>
    <submittedName>
        <fullName evidence="2">Uncharacterized protein</fullName>
    </submittedName>
</protein>
<evidence type="ECO:0000256" key="1">
    <source>
        <dbReference type="ARBA" id="ARBA00006974"/>
    </source>
</evidence>
<dbReference type="Proteomes" id="UP000734854">
    <property type="component" value="Unassembled WGS sequence"/>
</dbReference>
<dbReference type="GO" id="GO:0009733">
    <property type="term" value="P:response to auxin"/>
    <property type="evidence" value="ECO:0007669"/>
    <property type="project" value="InterPro"/>
</dbReference>
<dbReference type="AlphaFoldDB" id="A0A8J5H827"/>
<comment type="caution">
    <text evidence="2">The sequence shown here is derived from an EMBL/GenBank/DDBJ whole genome shotgun (WGS) entry which is preliminary data.</text>
</comment>
<keyword evidence="3" id="KW-1185">Reference proteome</keyword>
<dbReference type="InterPro" id="IPR003676">
    <property type="entry name" value="SAUR_fam"/>
</dbReference>
<dbReference type="EMBL" id="JACMSC010000005">
    <property type="protein sequence ID" value="KAG6522789.1"/>
    <property type="molecule type" value="Genomic_DNA"/>
</dbReference>
<dbReference type="Pfam" id="PF02519">
    <property type="entry name" value="Auxin_inducible"/>
    <property type="match status" value="1"/>
</dbReference>
<name>A0A8J5H827_ZINOF</name>
<organism evidence="2 3">
    <name type="scientific">Zingiber officinale</name>
    <name type="common">Ginger</name>
    <name type="synonym">Amomum zingiber</name>
    <dbReference type="NCBI Taxonomy" id="94328"/>
    <lineage>
        <taxon>Eukaryota</taxon>
        <taxon>Viridiplantae</taxon>
        <taxon>Streptophyta</taxon>
        <taxon>Embryophyta</taxon>
        <taxon>Tracheophyta</taxon>
        <taxon>Spermatophyta</taxon>
        <taxon>Magnoliopsida</taxon>
        <taxon>Liliopsida</taxon>
        <taxon>Zingiberales</taxon>
        <taxon>Zingiberaceae</taxon>
        <taxon>Zingiber</taxon>
    </lineage>
</organism>